<dbReference type="InterPro" id="IPR012116">
    <property type="entry name" value="Gly_reductase_pC_asu"/>
</dbReference>
<dbReference type="GO" id="GO:0006633">
    <property type="term" value="P:fatty acid biosynthetic process"/>
    <property type="evidence" value="ECO:0007669"/>
    <property type="project" value="InterPro"/>
</dbReference>
<dbReference type="Gene3D" id="3.40.718.10">
    <property type="entry name" value="Isopropylmalate Dehydrogenase"/>
    <property type="match status" value="1"/>
</dbReference>
<sequence length="385" mass="40883">MAKLNEALAGAFTDMAEGLVSGQFGRKLRIGLTLSDSEHGEQELIRAAVMAARQNADIEPVLIGNAEDAPFELHQATGLHECHQVMEQLLDEGKIDGCVTLHYGFPLGVSTVGKVVTPGNGREMIIATTTGTSDTQRNLAMVKNALAGVALAKASGISEPTVGILNVEGAAVVERALRKLIANGYDLRFTESSRADGGALMRGNDLLKGTPDVMVMDSLTGNLLMKMFSAFTTGGSYESQGYGYGPGVGEEAKRLVSIISRASGAPVIAGAMRLIADAAKGQLPDIYRRELKAARDAGLDDVLQELKPKSVAEKETETVKAPPEKITESDIGGIDILEIEEARDVLWRKQVFAKTGMGCTGPIIMVAKEDLEQARVILAEAEYIA</sequence>
<keyword evidence="1" id="KW-0560">Oxidoreductase</keyword>
<evidence type="ECO:0000313" key="1">
    <source>
        <dbReference type="EMBL" id="PJE80054.1"/>
    </source>
</evidence>
<name>A0A2H9TA30_9ZZZZ</name>
<dbReference type="GO" id="GO:0030699">
    <property type="term" value="F:glycine reductase activity"/>
    <property type="evidence" value="ECO:0007669"/>
    <property type="project" value="UniProtKB-EC"/>
</dbReference>
<dbReference type="PIRSF" id="PIRSF036593">
    <property type="entry name" value="GrdD"/>
    <property type="match status" value="1"/>
</dbReference>
<dbReference type="NCBIfam" id="NF040747">
    <property type="entry name" value="reduct_C_alpha"/>
    <property type="match status" value="1"/>
</dbReference>
<organism evidence="1">
    <name type="scientific">invertebrate metagenome</name>
    <dbReference type="NCBI Taxonomy" id="1711999"/>
    <lineage>
        <taxon>unclassified sequences</taxon>
        <taxon>metagenomes</taxon>
        <taxon>organismal metagenomes</taxon>
    </lineage>
</organism>
<dbReference type="GO" id="GO:0016747">
    <property type="term" value="F:acyltransferase activity, transferring groups other than amino-acyl groups"/>
    <property type="evidence" value="ECO:0007669"/>
    <property type="project" value="InterPro"/>
</dbReference>
<gene>
    <name evidence="1" type="primary">grdD</name>
    <name evidence="1" type="ORF">CI610_00953</name>
</gene>
<dbReference type="Pfam" id="PF02504">
    <property type="entry name" value="FA_synthesis"/>
    <property type="match status" value="1"/>
</dbReference>
<protein>
    <submittedName>
        <fullName evidence="1">Glycine/sarcosine/betaine reductase complex component C subunit alpha</fullName>
        <ecNumber evidence="1">1.21.4.2</ecNumber>
    </submittedName>
</protein>
<reference evidence="1" key="1">
    <citation type="journal article" date="2017" name="Appl. Environ. Microbiol.">
        <title>Molecular characterization of an Endozoicomonas-like organism causing infection in king scallop Pecten maximus L.</title>
        <authorList>
            <person name="Cano I."/>
            <person name="van Aerle R."/>
            <person name="Ross S."/>
            <person name="Verner-Jeffreys D.W."/>
            <person name="Paley R.K."/>
            <person name="Rimmer G."/>
            <person name="Ryder D."/>
            <person name="Hooper P."/>
            <person name="Stone D."/>
            <person name="Feist S.W."/>
        </authorList>
    </citation>
    <scope>NUCLEOTIDE SEQUENCE</scope>
</reference>
<dbReference type="SUPFAM" id="SSF53659">
    <property type="entry name" value="Isocitrate/Isopropylmalate dehydrogenase-like"/>
    <property type="match status" value="1"/>
</dbReference>
<proteinExistence type="predicted"/>
<dbReference type="EMBL" id="NSIT01000034">
    <property type="protein sequence ID" value="PJE80054.1"/>
    <property type="molecule type" value="Genomic_DNA"/>
</dbReference>
<dbReference type="AlphaFoldDB" id="A0A2H9TA30"/>
<dbReference type="InterPro" id="IPR003664">
    <property type="entry name" value="FA_synthesis"/>
</dbReference>
<comment type="caution">
    <text evidence="1">The sequence shown here is derived from an EMBL/GenBank/DDBJ whole genome shotgun (WGS) entry which is preliminary data.</text>
</comment>
<dbReference type="EC" id="1.21.4.2" evidence="1"/>
<accession>A0A2H9TA30</accession>